<name>A0ABP7KP20_9MICO</name>
<sequence length="264" mass="28889">MSAPARSPAIAFFDVDNTLMRGASLYYVGVGAWRRRFITVRDILSFGWKQARFVAVGENRAHLDSVRERALEVVVGHRRDELIRLSHDIFDTRLVQRLWPETVAVAHEHLAAGREVWLISATAQEVADVIAERLGFTGALGTVLESVEGIFTGGLTGPVMHGEHKAEAAQKRAAESGVDLGSCWAYSDSHNDIPLLNLVGHPVVVNPDATLGRYAEARGWPVMRLKTASIKAAARAARIDASRSPRSPRSSPTSPNSPRQSKKR</sequence>
<dbReference type="Proteomes" id="UP001501803">
    <property type="component" value="Unassembled WGS sequence"/>
</dbReference>
<dbReference type="Pfam" id="PF12710">
    <property type="entry name" value="HAD"/>
    <property type="match status" value="1"/>
</dbReference>
<dbReference type="NCBIfam" id="TIGR01490">
    <property type="entry name" value="HAD-SF-IB-hyp1"/>
    <property type="match status" value="1"/>
</dbReference>
<feature type="compositionally biased region" description="Low complexity" evidence="2">
    <location>
        <begin position="244"/>
        <end position="264"/>
    </location>
</feature>
<gene>
    <name evidence="3" type="ORF">GCM10022381_27170</name>
</gene>
<dbReference type="Gene3D" id="1.20.1440.100">
    <property type="entry name" value="SG protein - dephosphorylation function"/>
    <property type="match status" value="1"/>
</dbReference>
<organism evidence="3 4">
    <name type="scientific">Leifsonia kafniensis</name>
    <dbReference type="NCBI Taxonomy" id="475957"/>
    <lineage>
        <taxon>Bacteria</taxon>
        <taxon>Bacillati</taxon>
        <taxon>Actinomycetota</taxon>
        <taxon>Actinomycetes</taxon>
        <taxon>Micrococcales</taxon>
        <taxon>Microbacteriaceae</taxon>
        <taxon>Leifsonia</taxon>
    </lineage>
</organism>
<accession>A0ABP7KP20</accession>
<feature type="region of interest" description="Disordered" evidence="2">
    <location>
        <begin position="235"/>
        <end position="264"/>
    </location>
</feature>
<dbReference type="CDD" id="cd02612">
    <property type="entry name" value="HAD_PGPPase"/>
    <property type="match status" value="1"/>
</dbReference>
<evidence type="ECO:0000313" key="4">
    <source>
        <dbReference type="Proteomes" id="UP001501803"/>
    </source>
</evidence>
<evidence type="ECO:0008006" key="5">
    <source>
        <dbReference type="Google" id="ProtNLM"/>
    </source>
</evidence>
<evidence type="ECO:0000256" key="2">
    <source>
        <dbReference type="SAM" id="MobiDB-lite"/>
    </source>
</evidence>
<proteinExistence type="inferred from homology"/>
<dbReference type="InterPro" id="IPR023214">
    <property type="entry name" value="HAD_sf"/>
</dbReference>
<evidence type="ECO:0000256" key="1">
    <source>
        <dbReference type="ARBA" id="ARBA00009184"/>
    </source>
</evidence>
<dbReference type="PANTHER" id="PTHR43344:SF15">
    <property type="entry name" value="PHOSPHOSERINE PHOSPHATASE SERB1"/>
    <property type="match status" value="1"/>
</dbReference>
<reference evidence="4" key="1">
    <citation type="journal article" date="2019" name="Int. J. Syst. Evol. Microbiol.">
        <title>The Global Catalogue of Microorganisms (GCM) 10K type strain sequencing project: providing services to taxonomists for standard genome sequencing and annotation.</title>
        <authorList>
            <consortium name="The Broad Institute Genomics Platform"/>
            <consortium name="The Broad Institute Genome Sequencing Center for Infectious Disease"/>
            <person name="Wu L."/>
            <person name="Ma J."/>
        </authorList>
    </citation>
    <scope>NUCLEOTIDE SEQUENCE [LARGE SCALE GENOMIC DNA]</scope>
    <source>
        <strain evidence="4">JCM 17021</strain>
    </source>
</reference>
<comment type="similarity">
    <text evidence="1">Belongs to the HAD-like hydrolase superfamily. SerB family.</text>
</comment>
<dbReference type="InterPro" id="IPR050582">
    <property type="entry name" value="HAD-like_SerB"/>
</dbReference>
<keyword evidence="4" id="KW-1185">Reference proteome</keyword>
<dbReference type="SUPFAM" id="SSF56784">
    <property type="entry name" value="HAD-like"/>
    <property type="match status" value="1"/>
</dbReference>
<comment type="caution">
    <text evidence="3">The sequence shown here is derived from an EMBL/GenBank/DDBJ whole genome shotgun (WGS) entry which is preliminary data.</text>
</comment>
<dbReference type="Gene3D" id="3.40.50.1000">
    <property type="entry name" value="HAD superfamily/HAD-like"/>
    <property type="match status" value="1"/>
</dbReference>
<dbReference type="RefSeq" id="WP_345067629.1">
    <property type="nucleotide sequence ID" value="NZ_BAABCN010000008.1"/>
</dbReference>
<dbReference type="EMBL" id="BAABCN010000008">
    <property type="protein sequence ID" value="GAA3883557.1"/>
    <property type="molecule type" value="Genomic_DNA"/>
</dbReference>
<dbReference type="InterPro" id="IPR036412">
    <property type="entry name" value="HAD-like_sf"/>
</dbReference>
<protein>
    <recommendedName>
        <fullName evidence="5">HAD-IB family hydrolase</fullName>
    </recommendedName>
</protein>
<dbReference type="InterPro" id="IPR006385">
    <property type="entry name" value="HAD_hydro_SerB1"/>
</dbReference>
<dbReference type="PANTHER" id="PTHR43344">
    <property type="entry name" value="PHOSPHOSERINE PHOSPHATASE"/>
    <property type="match status" value="1"/>
</dbReference>
<dbReference type="NCBIfam" id="TIGR01488">
    <property type="entry name" value="HAD-SF-IB"/>
    <property type="match status" value="1"/>
</dbReference>
<evidence type="ECO:0000313" key="3">
    <source>
        <dbReference type="EMBL" id="GAA3883557.1"/>
    </source>
</evidence>